<dbReference type="GO" id="GO:0004888">
    <property type="term" value="F:transmembrane signaling receptor activity"/>
    <property type="evidence" value="ECO:0007669"/>
    <property type="project" value="InterPro"/>
</dbReference>
<evidence type="ECO:0000256" key="2">
    <source>
        <dbReference type="ARBA" id="ARBA00022475"/>
    </source>
</evidence>
<dbReference type="Gene3D" id="1.10.287.950">
    <property type="entry name" value="Methyl-accepting chemotaxis protein"/>
    <property type="match status" value="1"/>
</dbReference>
<evidence type="ECO:0000256" key="6">
    <source>
        <dbReference type="ARBA" id="ARBA00023136"/>
    </source>
</evidence>
<dbReference type="InterPro" id="IPR051310">
    <property type="entry name" value="MCP_chemotaxis"/>
</dbReference>
<evidence type="ECO:0000256" key="4">
    <source>
        <dbReference type="ARBA" id="ARBA00022692"/>
    </source>
</evidence>
<proteinExistence type="inferred from homology"/>
<evidence type="ECO:0000256" key="3">
    <source>
        <dbReference type="ARBA" id="ARBA00022500"/>
    </source>
</evidence>
<dbReference type="PRINTS" id="PR00260">
    <property type="entry name" value="CHEMTRNSDUCR"/>
</dbReference>
<dbReference type="CDD" id="cd12912">
    <property type="entry name" value="PDC2_MCP_like"/>
    <property type="match status" value="1"/>
</dbReference>
<gene>
    <name evidence="13" type="ordered locus">W5S_3303</name>
</gene>
<dbReference type="FunFam" id="1.10.287.950:FF:000001">
    <property type="entry name" value="Methyl-accepting chemotaxis sensory transducer"/>
    <property type="match status" value="1"/>
</dbReference>
<dbReference type="STRING" id="1905730.W5S_3303"/>
<dbReference type="PATRIC" id="fig|1166016.3.peg.3363"/>
<evidence type="ECO:0000313" key="14">
    <source>
        <dbReference type="Proteomes" id="UP000008044"/>
    </source>
</evidence>
<keyword evidence="6 10" id="KW-0472">Membrane</keyword>
<evidence type="ECO:0000256" key="1">
    <source>
        <dbReference type="ARBA" id="ARBA00004651"/>
    </source>
</evidence>
<dbReference type="GO" id="GO:0006935">
    <property type="term" value="P:chemotaxis"/>
    <property type="evidence" value="ECO:0007669"/>
    <property type="project" value="UniProtKB-KW"/>
</dbReference>
<dbReference type="InterPro" id="IPR029151">
    <property type="entry name" value="Sensor-like_sf"/>
</dbReference>
<feature type="domain" description="HAMP" evidence="12">
    <location>
        <begin position="322"/>
        <end position="376"/>
    </location>
</feature>
<dbReference type="PANTHER" id="PTHR43531">
    <property type="entry name" value="PROTEIN ICFG"/>
    <property type="match status" value="1"/>
</dbReference>
<keyword evidence="2" id="KW-1003">Cell membrane</keyword>
<dbReference type="Pfam" id="PF00015">
    <property type="entry name" value="MCPsignal"/>
    <property type="match status" value="1"/>
</dbReference>
<dbReference type="Pfam" id="PF00672">
    <property type="entry name" value="HAMP"/>
    <property type="match status" value="1"/>
</dbReference>
<comment type="subcellular location">
    <subcellularLocation>
        <location evidence="1">Cell membrane</location>
        <topology evidence="1">Multi-pass membrane protein</topology>
    </subcellularLocation>
</comment>
<keyword evidence="7 9" id="KW-0807">Transducer</keyword>
<protein>
    <submittedName>
        <fullName evidence="13">Methyl-accepting chemotaxis sensory transducer with Cache sensor</fullName>
    </submittedName>
</protein>
<dbReference type="SMART" id="SM00283">
    <property type="entry name" value="MA"/>
    <property type="match status" value="1"/>
</dbReference>
<dbReference type="PROSITE" id="PS50111">
    <property type="entry name" value="CHEMOTAXIS_TRANSDUC_2"/>
    <property type="match status" value="1"/>
</dbReference>
<evidence type="ECO:0000259" key="12">
    <source>
        <dbReference type="PROSITE" id="PS50885"/>
    </source>
</evidence>
<evidence type="ECO:0000256" key="7">
    <source>
        <dbReference type="ARBA" id="ARBA00023224"/>
    </source>
</evidence>
<dbReference type="GO" id="GO:0007165">
    <property type="term" value="P:signal transduction"/>
    <property type="evidence" value="ECO:0007669"/>
    <property type="project" value="UniProtKB-KW"/>
</dbReference>
<dbReference type="Pfam" id="PF02743">
    <property type="entry name" value="dCache_1"/>
    <property type="match status" value="1"/>
</dbReference>
<dbReference type="InterPro" id="IPR033479">
    <property type="entry name" value="dCache_1"/>
</dbReference>
<dbReference type="CDD" id="cd11386">
    <property type="entry name" value="MCP_signal"/>
    <property type="match status" value="1"/>
</dbReference>
<dbReference type="PROSITE" id="PS50885">
    <property type="entry name" value="HAMP"/>
    <property type="match status" value="1"/>
</dbReference>
<keyword evidence="3" id="KW-0145">Chemotaxis</keyword>
<dbReference type="InterPro" id="IPR003660">
    <property type="entry name" value="HAMP_dom"/>
</dbReference>
<dbReference type="PANTHER" id="PTHR43531:SF16">
    <property type="entry name" value="METHYL-ACCEPTING CHEMOTAXIS PROTEIN II"/>
    <property type="match status" value="1"/>
</dbReference>
<dbReference type="InterPro" id="IPR004090">
    <property type="entry name" value="Chemotax_Me-accpt_rcpt"/>
</dbReference>
<name>A0A0H3I788_PECPM</name>
<dbReference type="Gene3D" id="3.30.450.20">
    <property type="entry name" value="PAS domain"/>
    <property type="match status" value="2"/>
</dbReference>
<evidence type="ECO:0000256" key="10">
    <source>
        <dbReference type="SAM" id="Phobius"/>
    </source>
</evidence>
<comment type="similarity">
    <text evidence="8">Belongs to the methyl-accepting chemotaxis (MCP) protein family.</text>
</comment>
<dbReference type="eggNOG" id="COG0840">
    <property type="taxonomic scope" value="Bacteria"/>
</dbReference>
<dbReference type="EMBL" id="CP003415">
    <property type="protein sequence ID" value="AFI91377.1"/>
    <property type="molecule type" value="Genomic_DNA"/>
</dbReference>
<keyword evidence="5 10" id="KW-1133">Transmembrane helix</keyword>
<dbReference type="SMART" id="SM00304">
    <property type="entry name" value="HAMP"/>
    <property type="match status" value="1"/>
</dbReference>
<dbReference type="CDD" id="cd06225">
    <property type="entry name" value="HAMP"/>
    <property type="match status" value="1"/>
</dbReference>
<evidence type="ECO:0000256" key="5">
    <source>
        <dbReference type="ARBA" id="ARBA00022989"/>
    </source>
</evidence>
<feature type="domain" description="Methyl-accepting transducer" evidence="11">
    <location>
        <begin position="381"/>
        <end position="610"/>
    </location>
</feature>
<evidence type="ECO:0000256" key="8">
    <source>
        <dbReference type="ARBA" id="ARBA00029447"/>
    </source>
</evidence>
<reference evidence="13 14" key="1">
    <citation type="journal article" date="2012" name="J. Bacteriol.">
        <title>Genome sequence of Pectobacterium sp. strain SCC3193.</title>
        <authorList>
            <person name="Koskinen J.P."/>
            <person name="Laine P."/>
            <person name="Niemi O."/>
            <person name="Nykyri J."/>
            <person name="Harjunpaa H."/>
            <person name="Auvinen P."/>
            <person name="Paulin L."/>
            <person name="Pirhonen M."/>
            <person name="Palva T."/>
            <person name="Holm L."/>
        </authorList>
    </citation>
    <scope>NUCLEOTIDE SEQUENCE [LARGE SCALE GENOMIC DNA]</scope>
    <source>
        <strain evidence="13 14">SCC3193</strain>
    </source>
</reference>
<dbReference type="CDD" id="cd12913">
    <property type="entry name" value="PDC1_MCP_like"/>
    <property type="match status" value="1"/>
</dbReference>
<organism evidence="13 14">
    <name type="scientific">Pectobacterium parmentieri</name>
    <dbReference type="NCBI Taxonomy" id="1905730"/>
    <lineage>
        <taxon>Bacteria</taxon>
        <taxon>Pseudomonadati</taxon>
        <taxon>Pseudomonadota</taxon>
        <taxon>Gammaproteobacteria</taxon>
        <taxon>Enterobacterales</taxon>
        <taxon>Pectobacteriaceae</taxon>
        <taxon>Pectobacterium</taxon>
    </lineage>
</organism>
<keyword evidence="4 10" id="KW-0812">Transmembrane</keyword>
<dbReference type="Proteomes" id="UP000008044">
    <property type="component" value="Chromosome"/>
</dbReference>
<dbReference type="SUPFAM" id="SSF58104">
    <property type="entry name" value="Methyl-accepting chemotaxis protein (MCP) signaling domain"/>
    <property type="match status" value="1"/>
</dbReference>
<dbReference type="GO" id="GO:0005886">
    <property type="term" value="C:plasma membrane"/>
    <property type="evidence" value="ECO:0007669"/>
    <property type="project" value="UniProtKB-SubCell"/>
</dbReference>
<evidence type="ECO:0000259" key="11">
    <source>
        <dbReference type="PROSITE" id="PS50111"/>
    </source>
</evidence>
<dbReference type="SUPFAM" id="SSF103190">
    <property type="entry name" value="Sensory domain-like"/>
    <property type="match status" value="1"/>
</dbReference>
<sequence length="625" mass="65974">MASVECDRIQVLFLCAVMDSITILRKEYFMLKTTRSRILAACSTIVVLSLVINTFLNYTIANNANKASIQNTLDAVATSHTIAISDWVASKTLMISALHDRAIKDEDPIPLFKQIVASGGFLNVYMGYANGTAKFADPGGIPADYNPTIRPWYQQAVKEGKPLATAPYVDMVTNTLVVSFVAPVLEGSTVRGVVGSDVTMKSVIENVKAINPSSGSFGVLIDRSGTIIAHPDEKLTLKKITDIAPAINLNEILSAESARDVDFSGVTKLVLAKPIAGTNWYMLVALDKTEATAGMRSLLSTSVITLVVIALLGTLVIGFIITSTLKRLLQIRDAMDDISNGNNDLTQRLPDEGHDEVAQIARAFNTFIDKIGQVMIQIRDISASLQVAADEISAGNNDLSARTEASASSIQQTAASLEEISAAVTQSAGSAQQVNAKALLLSKDASTGGQVVSDVIVTMEDIVVASGKIGDIIGVIDGIAFQTNILALNAAVEAARAGEQGRGFAVVAGEVRSLAQRSAQAAKEIKALIESTVSSVTSGSVQVRHASDKMNEIVGGVSTVTTVMSEITHAADEQMRGINEINKAVAQLDSMVQQNAALVQESAAASGALQSQAEELNSVVGHFRV</sequence>
<dbReference type="KEGG" id="pec:W5S_3303"/>
<accession>A0A0H3I788</accession>
<feature type="transmembrane region" description="Helical" evidence="10">
    <location>
        <begin position="38"/>
        <end position="60"/>
    </location>
</feature>
<evidence type="ECO:0000256" key="9">
    <source>
        <dbReference type="PROSITE-ProRule" id="PRU00284"/>
    </source>
</evidence>
<evidence type="ECO:0000313" key="13">
    <source>
        <dbReference type="EMBL" id="AFI91377.1"/>
    </source>
</evidence>
<feature type="transmembrane region" description="Helical" evidence="10">
    <location>
        <begin position="303"/>
        <end position="325"/>
    </location>
</feature>
<dbReference type="AlphaFoldDB" id="A0A0H3I788"/>
<dbReference type="InterPro" id="IPR004089">
    <property type="entry name" value="MCPsignal_dom"/>
</dbReference>
<dbReference type="HOGENOM" id="CLU_000445_107_12_6"/>